<accession>A0AAD7NG40</accession>
<gene>
    <name evidence="1" type="ORF">DFH07DRAFT_448402</name>
</gene>
<organism evidence="1 2">
    <name type="scientific">Mycena maculata</name>
    <dbReference type="NCBI Taxonomy" id="230809"/>
    <lineage>
        <taxon>Eukaryota</taxon>
        <taxon>Fungi</taxon>
        <taxon>Dikarya</taxon>
        <taxon>Basidiomycota</taxon>
        <taxon>Agaricomycotina</taxon>
        <taxon>Agaricomycetes</taxon>
        <taxon>Agaricomycetidae</taxon>
        <taxon>Agaricales</taxon>
        <taxon>Marasmiineae</taxon>
        <taxon>Mycenaceae</taxon>
        <taxon>Mycena</taxon>
    </lineage>
</organism>
<keyword evidence="2" id="KW-1185">Reference proteome</keyword>
<comment type="caution">
    <text evidence="1">The sequence shown here is derived from an EMBL/GenBank/DDBJ whole genome shotgun (WGS) entry which is preliminary data.</text>
</comment>
<name>A0AAD7NG40_9AGAR</name>
<evidence type="ECO:0000313" key="1">
    <source>
        <dbReference type="EMBL" id="KAJ7758805.1"/>
    </source>
</evidence>
<protein>
    <submittedName>
        <fullName evidence="1">Uncharacterized protein</fullName>
    </submittedName>
</protein>
<dbReference type="EMBL" id="JARJLG010000054">
    <property type="protein sequence ID" value="KAJ7758805.1"/>
    <property type="molecule type" value="Genomic_DNA"/>
</dbReference>
<dbReference type="AlphaFoldDB" id="A0AAD7NG40"/>
<reference evidence="1" key="1">
    <citation type="submission" date="2023-03" db="EMBL/GenBank/DDBJ databases">
        <title>Massive genome expansion in bonnet fungi (Mycena s.s.) driven by repeated elements and novel gene families across ecological guilds.</title>
        <authorList>
            <consortium name="Lawrence Berkeley National Laboratory"/>
            <person name="Harder C.B."/>
            <person name="Miyauchi S."/>
            <person name="Viragh M."/>
            <person name="Kuo A."/>
            <person name="Thoen E."/>
            <person name="Andreopoulos B."/>
            <person name="Lu D."/>
            <person name="Skrede I."/>
            <person name="Drula E."/>
            <person name="Henrissat B."/>
            <person name="Morin E."/>
            <person name="Kohler A."/>
            <person name="Barry K."/>
            <person name="LaButti K."/>
            <person name="Morin E."/>
            <person name="Salamov A."/>
            <person name="Lipzen A."/>
            <person name="Mereny Z."/>
            <person name="Hegedus B."/>
            <person name="Baldrian P."/>
            <person name="Stursova M."/>
            <person name="Weitz H."/>
            <person name="Taylor A."/>
            <person name="Grigoriev I.V."/>
            <person name="Nagy L.G."/>
            <person name="Martin F."/>
            <person name="Kauserud H."/>
        </authorList>
    </citation>
    <scope>NUCLEOTIDE SEQUENCE</scope>
    <source>
        <strain evidence="1">CBHHK188m</strain>
    </source>
</reference>
<dbReference type="Proteomes" id="UP001215280">
    <property type="component" value="Unassembled WGS sequence"/>
</dbReference>
<proteinExistence type="predicted"/>
<sequence length="329" mass="37355">MSLDNYHKTCCWRLSRSYSISTDASVKLGAIYCCTLVTQFDNADEVNADEIACFPDRKFEDEGWTIGSAILGQTIRGQTRENGWTRFDSGDTIRWKSIHRDMDRPWPEEGQIWLAQANHIFNHLNITSNYENYVFVSTVHYWLRISMPRDNTPSGYLFLCPLADLQSDIPTSFRNPDCAAYWSLDPSGVERLSTYDAIHLGFPTTRLEMDVSGRSWDGSVYTGLRQFHQGKGFDPYTQDLARHMGYPLYQISDKVSPGKDGGDEFVQKGSSVDISIINTSDLCGLADAETFLPSRSWNIIMAIQFALIMILSEFSLYDYLLAHCTQATD</sequence>
<evidence type="ECO:0000313" key="2">
    <source>
        <dbReference type="Proteomes" id="UP001215280"/>
    </source>
</evidence>